<dbReference type="PROSITE" id="PS50211">
    <property type="entry name" value="DENN"/>
    <property type="match status" value="1"/>
</dbReference>
<evidence type="ECO:0000259" key="2">
    <source>
        <dbReference type="PROSITE" id="PS50211"/>
    </source>
</evidence>
<dbReference type="EMBL" id="OA882064">
    <property type="protein sequence ID" value="CAD7272396.1"/>
    <property type="molecule type" value="Genomic_DNA"/>
</dbReference>
<dbReference type="GO" id="GO:0031410">
    <property type="term" value="C:cytoplasmic vesicle"/>
    <property type="evidence" value="ECO:0007669"/>
    <property type="project" value="TreeGrafter"/>
</dbReference>
<dbReference type="InterPro" id="IPR021109">
    <property type="entry name" value="Peptidase_aspartic_dom_sf"/>
</dbReference>
<feature type="region of interest" description="Disordered" evidence="1">
    <location>
        <begin position="305"/>
        <end position="325"/>
    </location>
</feature>
<gene>
    <name evidence="3" type="ORF">NMOB1V02_LOCUS332</name>
</gene>
<evidence type="ECO:0000256" key="1">
    <source>
        <dbReference type="SAM" id="MobiDB-lite"/>
    </source>
</evidence>
<evidence type="ECO:0000313" key="3">
    <source>
        <dbReference type="EMBL" id="CAD7272396.1"/>
    </source>
</evidence>
<evidence type="ECO:0000313" key="4">
    <source>
        <dbReference type="Proteomes" id="UP000678499"/>
    </source>
</evidence>
<accession>A0A7R9BDB0</accession>
<sequence length="712" mass="78510">MLPAIRSYCATTQIPHLGNQDELVAALQAQGVQPINVLQNTAPGPGASPSAAELTANITELLLQCRADFLKQAQGEDFEVYLRRLEIAFSHDGMSNNTKIDCLIGHTTPTVAAAAQCLYNKGYHSYDDIADWLKIQFLALWPLEDESWAQFGNWLRCEYIQYLPLSANDLPGQERSITAALIGQLLAITTGGLHAHLYSKATANRTLTWVNCLAYADEYRRMHPNTPHALPAPQNTQQGNRRPKTMASGVQKHYCDHHQWYVLHTTTECSLGQNPRPNTATGNQSPQNLQSCTYHPGRLVAHSTADCQNNPANQTYRSHGDQLPEPGKRQDWAVTAVLCSIPQDIDNSLTIIIGIKDKRVTVLINTGATRSFMATNVAAEVGLTPHPTKAKISAAILHISAAILHISANISHLVSTTFSLGSANYCATFFLLANARYPIILGLNTLKNLPFCVTLDGQRIFSGFQTIKPINKSPQAETSKGITFVNGSPAKQQAVAHLLAKYKDNIFQWSGKHGLFPQHVASILTNGQDPGPPRCIRLSPDKIPAMTEILANYTKAGIIEPAQYPVEDYDDCPLPPSIATFGLPLGATLEWWPPKARAPKPVFSTFVLSLTNAHSEGSVKSWYGAAVAFYEEHPAEKVTHEQRKLLSYPEQSDPLQLRVFAKKCICFLSHWPFLDAYQKFLMFLHRFAFSGEAHPIPIERGRASVDENETLS</sequence>
<organism evidence="3">
    <name type="scientific">Notodromas monacha</name>
    <dbReference type="NCBI Taxonomy" id="399045"/>
    <lineage>
        <taxon>Eukaryota</taxon>
        <taxon>Metazoa</taxon>
        <taxon>Ecdysozoa</taxon>
        <taxon>Arthropoda</taxon>
        <taxon>Crustacea</taxon>
        <taxon>Oligostraca</taxon>
        <taxon>Ostracoda</taxon>
        <taxon>Podocopa</taxon>
        <taxon>Podocopida</taxon>
        <taxon>Cypridocopina</taxon>
        <taxon>Cypridoidea</taxon>
        <taxon>Cyprididae</taxon>
        <taxon>Notodromas</taxon>
    </lineage>
</organism>
<feature type="region of interest" description="Disordered" evidence="1">
    <location>
        <begin position="224"/>
        <end position="249"/>
    </location>
</feature>
<dbReference type="EMBL" id="CAJPEX010000027">
    <property type="protein sequence ID" value="CAG0912548.1"/>
    <property type="molecule type" value="Genomic_DNA"/>
</dbReference>
<dbReference type="GO" id="GO:0032483">
    <property type="term" value="P:regulation of Rab protein signal transduction"/>
    <property type="evidence" value="ECO:0007669"/>
    <property type="project" value="TreeGrafter"/>
</dbReference>
<protein>
    <recommendedName>
        <fullName evidence="2">UDENN domain-containing protein</fullName>
    </recommendedName>
</protein>
<dbReference type="InterPro" id="IPR005113">
    <property type="entry name" value="uDENN_dom"/>
</dbReference>
<dbReference type="GO" id="GO:0005085">
    <property type="term" value="F:guanyl-nucleotide exchange factor activity"/>
    <property type="evidence" value="ECO:0007669"/>
    <property type="project" value="UniProtKB-ARBA"/>
</dbReference>
<name>A0A7R9BDB0_9CRUS</name>
<dbReference type="AlphaFoldDB" id="A0A7R9BDB0"/>
<dbReference type="PANTHER" id="PTHR12296:SF30">
    <property type="entry name" value="DENN DOMAIN-CONTAINING PROTEIN CRAG"/>
    <property type="match status" value="1"/>
</dbReference>
<dbReference type="CDD" id="cd00303">
    <property type="entry name" value="retropepsin_like"/>
    <property type="match status" value="1"/>
</dbReference>
<dbReference type="InterPro" id="IPR037516">
    <property type="entry name" value="Tripartite_DENN"/>
</dbReference>
<feature type="domain" description="UDENN" evidence="2">
    <location>
        <begin position="545"/>
        <end position="712"/>
    </location>
</feature>
<dbReference type="Pfam" id="PF03456">
    <property type="entry name" value="uDENN"/>
    <property type="match status" value="1"/>
</dbReference>
<feature type="compositionally biased region" description="Polar residues" evidence="1">
    <location>
        <begin position="305"/>
        <end position="317"/>
    </location>
</feature>
<reference evidence="3" key="1">
    <citation type="submission" date="2020-11" db="EMBL/GenBank/DDBJ databases">
        <authorList>
            <person name="Tran Van P."/>
        </authorList>
    </citation>
    <scope>NUCLEOTIDE SEQUENCE</scope>
</reference>
<dbReference type="SUPFAM" id="SSF50630">
    <property type="entry name" value="Acid proteases"/>
    <property type="match status" value="1"/>
</dbReference>
<keyword evidence="4" id="KW-1185">Reference proteome</keyword>
<dbReference type="Gene3D" id="3.30.450.200">
    <property type="match status" value="1"/>
</dbReference>
<dbReference type="PANTHER" id="PTHR12296">
    <property type="entry name" value="DENN DOMAIN-CONTAINING PROTEIN 4"/>
    <property type="match status" value="1"/>
</dbReference>
<dbReference type="OrthoDB" id="6784594at2759"/>
<dbReference type="Gene3D" id="2.40.70.10">
    <property type="entry name" value="Acid Proteases"/>
    <property type="match status" value="1"/>
</dbReference>
<proteinExistence type="predicted"/>
<dbReference type="Proteomes" id="UP000678499">
    <property type="component" value="Unassembled WGS sequence"/>
</dbReference>
<dbReference type="InterPro" id="IPR051696">
    <property type="entry name" value="DENN_Domain_GEFs"/>
</dbReference>